<evidence type="ECO:0000313" key="1">
    <source>
        <dbReference type="EMBL" id="MQW35056.1"/>
    </source>
</evidence>
<proteinExistence type="predicted"/>
<accession>A0AAW9TT37</accession>
<evidence type="ECO:0008006" key="3">
    <source>
        <dbReference type="Google" id="ProtNLM"/>
    </source>
</evidence>
<sequence>MTDRITLFRDTLGAAESYLHAIRMALGSARGMTGNGKDSCALNLLVDAAQREIGEAQKIVDDMESAGPEIERAIDRHRRAHAMWVATARPNVDLVAEGPDYDRFAAAELDFIAARCSTPEDVQRKLAYVAECRLVAEAIQAEASYQSLFLDSLRLRPVDKQAVNDVDIGEN</sequence>
<gene>
    <name evidence="1" type="ORF">GHK53_20305</name>
</gene>
<dbReference type="EMBL" id="WISR01000163">
    <property type="protein sequence ID" value="MQW35056.1"/>
    <property type="molecule type" value="Genomic_DNA"/>
</dbReference>
<dbReference type="AlphaFoldDB" id="A0AAW9TT37"/>
<reference evidence="1 2" key="1">
    <citation type="journal article" date="2013" name="Genome Biol.">
        <title>Comparative genomics of the core and accessory genomes of 48 Sinorhizobium strains comprising five genospecies.</title>
        <authorList>
            <person name="Sugawara M."/>
            <person name="Epstein B."/>
            <person name="Badgley B.D."/>
            <person name="Unno T."/>
            <person name="Xu L."/>
            <person name="Reese J."/>
            <person name="Gyaneshwar P."/>
            <person name="Denny R."/>
            <person name="Mudge J."/>
            <person name="Bharti A.K."/>
            <person name="Farmer A.D."/>
            <person name="May G.D."/>
            <person name="Woodward J.E."/>
            <person name="Medigue C."/>
            <person name="Vallenet D."/>
            <person name="Lajus A."/>
            <person name="Rouy Z."/>
            <person name="Martinez-Vaz B."/>
            <person name="Tiffin P."/>
            <person name="Young N.D."/>
            <person name="Sadowsky M.J."/>
        </authorList>
    </citation>
    <scope>NUCLEOTIDE SEQUENCE [LARGE SCALE GENOMIC DNA]</scope>
    <source>
        <strain evidence="1 2">N6B1</strain>
    </source>
</reference>
<evidence type="ECO:0000313" key="2">
    <source>
        <dbReference type="Proteomes" id="UP000429484"/>
    </source>
</evidence>
<name>A0AAW9TT37_RHIML</name>
<protein>
    <recommendedName>
        <fullName evidence="3">DUF2383 domain-containing protein</fullName>
    </recommendedName>
</protein>
<dbReference type="RefSeq" id="WP_127635585.1">
    <property type="nucleotide sequence ID" value="NZ_JAMKQB010000051.1"/>
</dbReference>
<dbReference type="Proteomes" id="UP000429484">
    <property type="component" value="Unassembled WGS sequence"/>
</dbReference>
<organism evidence="1 2">
    <name type="scientific">Rhizobium meliloti</name>
    <name type="common">Ensifer meliloti</name>
    <name type="synonym">Sinorhizobium meliloti</name>
    <dbReference type="NCBI Taxonomy" id="382"/>
    <lineage>
        <taxon>Bacteria</taxon>
        <taxon>Pseudomonadati</taxon>
        <taxon>Pseudomonadota</taxon>
        <taxon>Alphaproteobacteria</taxon>
        <taxon>Hyphomicrobiales</taxon>
        <taxon>Rhizobiaceae</taxon>
        <taxon>Sinorhizobium/Ensifer group</taxon>
        <taxon>Sinorhizobium</taxon>
    </lineage>
</organism>
<comment type="caution">
    <text evidence="1">The sequence shown here is derived from an EMBL/GenBank/DDBJ whole genome shotgun (WGS) entry which is preliminary data.</text>
</comment>